<proteinExistence type="predicted"/>
<sequence>MRQRAKKIESTPEAWEEGALGRDASHAKAVSVDIEHQVDDGLGLQLISIRLQKELIEDYKKIAEFHGVGYQPLMRDALKRFAEAEYKRIAIEYTKLKRSG</sequence>
<dbReference type="EMBL" id="WWCW01000152">
    <property type="protein sequence ID" value="MYM90953.1"/>
    <property type="molecule type" value="Genomic_DNA"/>
</dbReference>
<dbReference type="AlphaFoldDB" id="A0A845G8D6"/>
<evidence type="ECO:0000313" key="3">
    <source>
        <dbReference type="Proteomes" id="UP000470302"/>
    </source>
</evidence>
<name>A0A845G8D6_9BURK</name>
<dbReference type="Proteomes" id="UP000470302">
    <property type="component" value="Unassembled WGS sequence"/>
</dbReference>
<evidence type="ECO:0008006" key="4">
    <source>
        <dbReference type="Google" id="ProtNLM"/>
    </source>
</evidence>
<protein>
    <recommendedName>
        <fullName evidence="4">Ribbon-helix-helix protein, CopG family</fullName>
    </recommendedName>
</protein>
<evidence type="ECO:0000313" key="2">
    <source>
        <dbReference type="EMBL" id="MYM90953.1"/>
    </source>
</evidence>
<reference evidence="2 3" key="1">
    <citation type="submission" date="2020-01" db="EMBL/GenBank/DDBJ databases">
        <title>Novel species isolated from a subtropical stream in China.</title>
        <authorList>
            <person name="Lu H."/>
        </authorList>
    </citation>
    <scope>NUCLEOTIDE SEQUENCE [LARGE SCALE GENOMIC DNA]</scope>
    <source>
        <strain evidence="2 3">FT82W</strain>
    </source>
</reference>
<comment type="caution">
    <text evidence="2">The sequence shown here is derived from an EMBL/GenBank/DDBJ whole genome shotgun (WGS) entry which is preliminary data.</text>
</comment>
<feature type="compositionally biased region" description="Basic and acidic residues" evidence="1">
    <location>
        <begin position="1"/>
        <end position="10"/>
    </location>
</feature>
<dbReference type="RefSeq" id="WP_161099659.1">
    <property type="nucleotide sequence ID" value="NZ_WWCW01000152.1"/>
</dbReference>
<accession>A0A845G8D6</accession>
<feature type="region of interest" description="Disordered" evidence="1">
    <location>
        <begin position="1"/>
        <end position="23"/>
    </location>
</feature>
<evidence type="ECO:0000256" key="1">
    <source>
        <dbReference type="SAM" id="MobiDB-lite"/>
    </source>
</evidence>
<gene>
    <name evidence="2" type="ORF">GTP91_27730</name>
</gene>
<organism evidence="2 3">
    <name type="scientific">Duganella vulcania</name>
    <dbReference type="NCBI Taxonomy" id="2692166"/>
    <lineage>
        <taxon>Bacteria</taxon>
        <taxon>Pseudomonadati</taxon>
        <taxon>Pseudomonadota</taxon>
        <taxon>Betaproteobacteria</taxon>
        <taxon>Burkholderiales</taxon>
        <taxon>Oxalobacteraceae</taxon>
        <taxon>Telluria group</taxon>
        <taxon>Duganella</taxon>
    </lineage>
</organism>